<proteinExistence type="predicted"/>
<dbReference type="InterPro" id="IPR004633">
    <property type="entry name" value="NaPi_cotrn-rel/YqeW-like"/>
</dbReference>
<evidence type="ECO:0000313" key="8">
    <source>
        <dbReference type="EMBL" id="MXQ73171.1"/>
    </source>
</evidence>
<keyword evidence="9" id="KW-1185">Reference proteome</keyword>
<protein>
    <submittedName>
        <fullName evidence="8">Na/Pi cotransporter family protein</fullName>
    </submittedName>
</protein>
<gene>
    <name evidence="8" type="ORF">GSF08_04380</name>
</gene>
<comment type="caution">
    <text evidence="8">The sequence shown here is derived from an EMBL/GenBank/DDBJ whole genome shotgun (WGS) entry which is preliminary data.</text>
</comment>
<feature type="domain" description="PhoU" evidence="7">
    <location>
        <begin position="344"/>
        <end position="429"/>
    </location>
</feature>
<evidence type="ECO:0000256" key="5">
    <source>
        <dbReference type="ARBA" id="ARBA00023136"/>
    </source>
</evidence>
<dbReference type="InterPro" id="IPR003841">
    <property type="entry name" value="Na/Pi_transpt"/>
</dbReference>
<accession>A0A6N8U5K3</accession>
<dbReference type="InterPro" id="IPR026022">
    <property type="entry name" value="PhoU_dom"/>
</dbReference>
<evidence type="ECO:0000256" key="1">
    <source>
        <dbReference type="ARBA" id="ARBA00004651"/>
    </source>
</evidence>
<dbReference type="SUPFAM" id="SSF109755">
    <property type="entry name" value="PhoU-like"/>
    <property type="match status" value="1"/>
</dbReference>
<dbReference type="EMBL" id="WUUQ01000001">
    <property type="protein sequence ID" value="MXQ73171.1"/>
    <property type="molecule type" value="Genomic_DNA"/>
</dbReference>
<evidence type="ECO:0000256" key="4">
    <source>
        <dbReference type="ARBA" id="ARBA00022989"/>
    </source>
</evidence>
<feature type="transmembrane region" description="Helical" evidence="6">
    <location>
        <begin position="6"/>
        <end position="27"/>
    </location>
</feature>
<dbReference type="Proteomes" id="UP000434036">
    <property type="component" value="Unassembled WGS sequence"/>
</dbReference>
<dbReference type="NCBIfam" id="NF037997">
    <property type="entry name" value="Na_Pi_symport"/>
    <property type="match status" value="1"/>
</dbReference>
<sequence length="542" mass="59383">MSFQNITMLIGGLALFLYGMHMMSEGLEIAAGNRMKQILEKLTSNRFIGVAVGALVTAAIQSSSAMTVMVVGFVNSSLMSLEQAVWLIMGANVGTTITGQLIALDVSKIASIIAIAGVCMVTFMKNKKINCIGEIIGGLGILFIGMGMMSDAMIPLRDNEAFIHLMTTFSNPLIGILAGAGFTALIQSSSASVGILQALAMSGVIPLESAIFVLFGQNIGTCITAVLASLNANRNAKRTTIIHLSFNIIGTVIFVTAAMMVPYADFIRSISGNAASQIANAHTIFNITTTLLLLPFGAKLAELSRKILPLHDNEKPMGYKLALLNDMTIGSLAVAISSLRNEIAAMLHFTKTNLDDAFESILIKDKDHLESINEMEETINHLNYEITHFVEKASSMGMNLRDSQICNALFKVSCDIERIGDHALNIGQYASNYDLHKELNEAALEELRELHQLIDDSLENLFKADFVKDEQVLDTIQKAEETSDVLTYKYRQRQISRLMHKECSADNCVIYSEIMTDIERIFDHILNITQECYHARYALEGE</sequence>
<dbReference type="PANTHER" id="PTHR10010:SF46">
    <property type="entry name" value="SODIUM-DEPENDENT PHOSPHATE TRANSPORT PROTEIN 2B"/>
    <property type="match status" value="1"/>
</dbReference>
<reference evidence="8 9" key="1">
    <citation type="submission" date="2019-12" db="EMBL/GenBank/DDBJ databases">
        <authorList>
            <person name="Yang R."/>
        </authorList>
    </citation>
    <scope>NUCLEOTIDE SEQUENCE [LARGE SCALE GENOMIC DNA]</scope>
    <source>
        <strain evidence="8 9">DONG20-135</strain>
    </source>
</reference>
<dbReference type="GO" id="GO:0005886">
    <property type="term" value="C:plasma membrane"/>
    <property type="evidence" value="ECO:0007669"/>
    <property type="project" value="UniProtKB-SubCell"/>
</dbReference>
<dbReference type="AlphaFoldDB" id="A0A6N8U5K3"/>
<feature type="transmembrane region" description="Helical" evidence="6">
    <location>
        <begin position="135"/>
        <end position="154"/>
    </location>
</feature>
<dbReference type="GO" id="GO:0005436">
    <property type="term" value="F:sodium:phosphate symporter activity"/>
    <property type="evidence" value="ECO:0007669"/>
    <property type="project" value="InterPro"/>
</dbReference>
<feature type="transmembrane region" description="Helical" evidence="6">
    <location>
        <begin position="101"/>
        <end position="123"/>
    </location>
</feature>
<feature type="transmembrane region" description="Helical" evidence="6">
    <location>
        <begin position="47"/>
        <end position="74"/>
    </location>
</feature>
<dbReference type="Gene3D" id="1.20.58.220">
    <property type="entry name" value="Phosphate transport system protein phou homolog 2, domain 2"/>
    <property type="match status" value="1"/>
</dbReference>
<keyword evidence="2" id="KW-1003">Cell membrane</keyword>
<evidence type="ECO:0000259" key="7">
    <source>
        <dbReference type="Pfam" id="PF01895"/>
    </source>
</evidence>
<dbReference type="GO" id="GO:0044341">
    <property type="term" value="P:sodium-dependent phosphate transport"/>
    <property type="evidence" value="ECO:0007669"/>
    <property type="project" value="InterPro"/>
</dbReference>
<evidence type="ECO:0000256" key="6">
    <source>
        <dbReference type="SAM" id="Phobius"/>
    </source>
</evidence>
<dbReference type="PANTHER" id="PTHR10010">
    <property type="entry name" value="SOLUTE CARRIER FAMILY 34 SODIUM PHOSPHATE , MEMBER 2-RELATED"/>
    <property type="match status" value="1"/>
</dbReference>
<evidence type="ECO:0000313" key="9">
    <source>
        <dbReference type="Proteomes" id="UP000434036"/>
    </source>
</evidence>
<dbReference type="NCBIfam" id="TIGR00704">
    <property type="entry name" value="NaPi_cotrn_rel"/>
    <property type="match status" value="1"/>
</dbReference>
<evidence type="ECO:0000256" key="2">
    <source>
        <dbReference type="ARBA" id="ARBA00022475"/>
    </source>
</evidence>
<feature type="transmembrane region" description="Helical" evidence="6">
    <location>
        <begin position="174"/>
        <end position="199"/>
    </location>
</feature>
<comment type="subcellular location">
    <subcellularLocation>
        <location evidence="1">Cell membrane</location>
        <topology evidence="1">Multi-pass membrane protein</topology>
    </subcellularLocation>
</comment>
<keyword evidence="4 6" id="KW-1133">Transmembrane helix</keyword>
<feature type="transmembrane region" description="Helical" evidence="6">
    <location>
        <begin position="244"/>
        <end position="266"/>
    </location>
</feature>
<dbReference type="InterPro" id="IPR038078">
    <property type="entry name" value="PhoU-like_sf"/>
</dbReference>
<dbReference type="Pfam" id="PF02690">
    <property type="entry name" value="Na_Pi_cotrans"/>
    <property type="match status" value="2"/>
</dbReference>
<reference evidence="8 9" key="2">
    <citation type="submission" date="2020-01" db="EMBL/GenBank/DDBJ databases">
        <title>Clostridiaceae sp. nov. isolated from the gut of human by culturomics.</title>
        <authorList>
            <person name="Chang Y."/>
        </authorList>
    </citation>
    <scope>NUCLEOTIDE SEQUENCE [LARGE SCALE GENOMIC DNA]</scope>
    <source>
        <strain evidence="8 9">DONG20-135</strain>
    </source>
</reference>
<name>A0A6N8U5K3_9FIRM</name>
<dbReference type="Pfam" id="PF01895">
    <property type="entry name" value="PhoU"/>
    <property type="match status" value="1"/>
</dbReference>
<organism evidence="8 9">
    <name type="scientific">Copranaerobaculum intestinale</name>
    <dbReference type="NCBI Taxonomy" id="2692629"/>
    <lineage>
        <taxon>Bacteria</taxon>
        <taxon>Bacillati</taxon>
        <taxon>Bacillota</taxon>
        <taxon>Erysipelotrichia</taxon>
        <taxon>Erysipelotrichales</taxon>
        <taxon>Erysipelotrichaceae</taxon>
        <taxon>Copranaerobaculum</taxon>
    </lineage>
</organism>
<dbReference type="RefSeq" id="WP_160624590.1">
    <property type="nucleotide sequence ID" value="NZ_WUUQ01000001.1"/>
</dbReference>
<evidence type="ECO:0000256" key="3">
    <source>
        <dbReference type="ARBA" id="ARBA00022692"/>
    </source>
</evidence>
<keyword evidence="5 6" id="KW-0472">Membrane</keyword>
<keyword evidence="3 6" id="KW-0812">Transmembrane</keyword>